<dbReference type="RefSeq" id="WP_073590257.1">
    <property type="nucleotide sequence ID" value="NZ_FRFD01000011.1"/>
</dbReference>
<evidence type="ECO:0000313" key="2">
    <source>
        <dbReference type="Proteomes" id="UP000184612"/>
    </source>
</evidence>
<proteinExistence type="predicted"/>
<protein>
    <submittedName>
        <fullName evidence="1">Uncharacterized protein</fullName>
    </submittedName>
</protein>
<name>A0A1M7YI96_9FIRM</name>
<keyword evidence="2" id="KW-1185">Reference proteome</keyword>
<dbReference type="AlphaFoldDB" id="A0A1M7YI96"/>
<gene>
    <name evidence="1" type="ORF">SAMN02745217_03604</name>
</gene>
<dbReference type="Proteomes" id="UP000184612">
    <property type="component" value="Unassembled WGS sequence"/>
</dbReference>
<sequence length="227" mass="26752">MDVRNLNLVNRDTRVIPNYSVSKKEASIRLYFNREGKVLIIGRIDNNYIHWASFTNTDDKELNAAIFKYIADESIGFEMVSSERAILEFIKVPYDALDIWYRTELYRKREEGAGWETPFGHNYGKNAIELTASSFAYDVSKHLDVLLRRCRFREANGLYESVLDYCLCELSKDGGNVFYYECVVDLISMLQQEQYLILSDQEQIREKYFRFRKEVSRLYNQCQAASR</sequence>
<organism evidence="1 2">
    <name type="scientific">Anaerocolumna xylanovorans DSM 12503</name>
    <dbReference type="NCBI Taxonomy" id="1121345"/>
    <lineage>
        <taxon>Bacteria</taxon>
        <taxon>Bacillati</taxon>
        <taxon>Bacillota</taxon>
        <taxon>Clostridia</taxon>
        <taxon>Lachnospirales</taxon>
        <taxon>Lachnospiraceae</taxon>
        <taxon>Anaerocolumna</taxon>
    </lineage>
</organism>
<evidence type="ECO:0000313" key="1">
    <source>
        <dbReference type="EMBL" id="SHO52352.1"/>
    </source>
</evidence>
<accession>A0A1M7YI96</accession>
<reference evidence="1 2" key="1">
    <citation type="submission" date="2016-12" db="EMBL/GenBank/DDBJ databases">
        <authorList>
            <person name="Song W.-J."/>
            <person name="Kurnit D.M."/>
        </authorList>
    </citation>
    <scope>NUCLEOTIDE SEQUENCE [LARGE SCALE GENOMIC DNA]</scope>
    <source>
        <strain evidence="1 2">DSM 12503</strain>
    </source>
</reference>
<dbReference type="EMBL" id="FRFD01000011">
    <property type="protein sequence ID" value="SHO52352.1"/>
    <property type="molecule type" value="Genomic_DNA"/>
</dbReference>
<dbReference type="STRING" id="1121345.SAMN02745217_03604"/>
<dbReference type="OrthoDB" id="2041058at2"/>